<dbReference type="EMBL" id="JAIWYP010000003">
    <property type="protein sequence ID" value="KAH3854526.1"/>
    <property type="molecule type" value="Genomic_DNA"/>
</dbReference>
<proteinExistence type="predicted"/>
<organism evidence="1 2">
    <name type="scientific">Dreissena polymorpha</name>
    <name type="common">Zebra mussel</name>
    <name type="synonym">Mytilus polymorpha</name>
    <dbReference type="NCBI Taxonomy" id="45954"/>
    <lineage>
        <taxon>Eukaryota</taxon>
        <taxon>Metazoa</taxon>
        <taxon>Spiralia</taxon>
        <taxon>Lophotrochozoa</taxon>
        <taxon>Mollusca</taxon>
        <taxon>Bivalvia</taxon>
        <taxon>Autobranchia</taxon>
        <taxon>Heteroconchia</taxon>
        <taxon>Euheterodonta</taxon>
        <taxon>Imparidentia</taxon>
        <taxon>Neoheterodontei</taxon>
        <taxon>Myida</taxon>
        <taxon>Dreissenoidea</taxon>
        <taxon>Dreissenidae</taxon>
        <taxon>Dreissena</taxon>
    </lineage>
</organism>
<evidence type="ECO:0000313" key="2">
    <source>
        <dbReference type="Proteomes" id="UP000828390"/>
    </source>
</evidence>
<reference evidence="1" key="1">
    <citation type="journal article" date="2019" name="bioRxiv">
        <title>The Genome of the Zebra Mussel, Dreissena polymorpha: A Resource for Invasive Species Research.</title>
        <authorList>
            <person name="McCartney M.A."/>
            <person name="Auch B."/>
            <person name="Kono T."/>
            <person name="Mallez S."/>
            <person name="Zhang Y."/>
            <person name="Obille A."/>
            <person name="Becker A."/>
            <person name="Abrahante J.E."/>
            <person name="Garbe J."/>
            <person name="Badalamenti J.P."/>
            <person name="Herman A."/>
            <person name="Mangelson H."/>
            <person name="Liachko I."/>
            <person name="Sullivan S."/>
            <person name="Sone E.D."/>
            <person name="Koren S."/>
            <person name="Silverstein K.A.T."/>
            <person name="Beckman K.B."/>
            <person name="Gohl D.M."/>
        </authorList>
    </citation>
    <scope>NUCLEOTIDE SEQUENCE</scope>
    <source>
        <strain evidence="1">Duluth1</strain>
        <tissue evidence="1">Whole animal</tissue>
    </source>
</reference>
<accession>A0A9D4LAE9</accession>
<protein>
    <submittedName>
        <fullName evidence="1">Uncharacterized protein</fullName>
    </submittedName>
</protein>
<keyword evidence="2" id="KW-1185">Reference proteome</keyword>
<name>A0A9D4LAE9_DREPO</name>
<gene>
    <name evidence="1" type="ORF">DPMN_097069</name>
</gene>
<reference evidence="1" key="2">
    <citation type="submission" date="2020-11" db="EMBL/GenBank/DDBJ databases">
        <authorList>
            <person name="McCartney M.A."/>
            <person name="Auch B."/>
            <person name="Kono T."/>
            <person name="Mallez S."/>
            <person name="Becker A."/>
            <person name="Gohl D.M."/>
            <person name="Silverstein K.A.T."/>
            <person name="Koren S."/>
            <person name="Bechman K.B."/>
            <person name="Herman A."/>
            <person name="Abrahante J.E."/>
            <person name="Garbe J."/>
        </authorList>
    </citation>
    <scope>NUCLEOTIDE SEQUENCE</scope>
    <source>
        <strain evidence="1">Duluth1</strain>
        <tissue evidence="1">Whole animal</tissue>
    </source>
</reference>
<comment type="caution">
    <text evidence="1">The sequence shown here is derived from an EMBL/GenBank/DDBJ whole genome shotgun (WGS) entry which is preliminary data.</text>
</comment>
<sequence length="79" mass="9102">MPVNTQIFFNDFQDFLKQIYMGGRQISDSLVQKLLSETKLTLNGRQDVLPSVHKSFVQLTLELVLSLCKCIVYQLCVYT</sequence>
<evidence type="ECO:0000313" key="1">
    <source>
        <dbReference type="EMBL" id="KAH3854526.1"/>
    </source>
</evidence>
<dbReference type="Proteomes" id="UP000828390">
    <property type="component" value="Unassembled WGS sequence"/>
</dbReference>
<dbReference type="AlphaFoldDB" id="A0A9D4LAE9"/>